<gene>
    <name evidence="1" type="ORF">LQ327_07150</name>
</gene>
<proteinExistence type="predicted"/>
<protein>
    <submittedName>
        <fullName evidence="1">Uncharacterized protein</fullName>
    </submittedName>
</protein>
<accession>A0ABS8P4K0</accession>
<evidence type="ECO:0000313" key="1">
    <source>
        <dbReference type="EMBL" id="MCD2193161.1"/>
    </source>
</evidence>
<dbReference type="Proteomes" id="UP001199469">
    <property type="component" value="Unassembled WGS sequence"/>
</dbReference>
<dbReference type="RefSeq" id="WP_230730868.1">
    <property type="nucleotide sequence ID" value="NZ_JAJNDB010000001.1"/>
</dbReference>
<comment type="caution">
    <text evidence="1">The sequence shown here is derived from an EMBL/GenBank/DDBJ whole genome shotgun (WGS) entry which is preliminary data.</text>
</comment>
<sequence length="138" mass="14682">MSRSVLTVGLDPALVSAGASSKAAFPGMDAERIEAGIAANRARLQELGFRADVCYLDYGATAEDVFRAALRESSYDFVTIGAGVRMDPVLTHLLEMLVNVTHELAPDAVIVFNTGPGTTAEAVERWFPSPTPLVDALE</sequence>
<reference evidence="1 2" key="1">
    <citation type="submission" date="2021-11" db="EMBL/GenBank/DDBJ databases">
        <title>Draft genome sequence of Actinomycetospora sp. SF1 isolated from the rhizosphere soil.</title>
        <authorList>
            <person name="Duangmal K."/>
            <person name="Chantavorakit T."/>
        </authorList>
    </citation>
    <scope>NUCLEOTIDE SEQUENCE [LARGE SCALE GENOMIC DNA]</scope>
    <source>
        <strain evidence="1 2">TBRC 5722</strain>
    </source>
</reference>
<dbReference type="EMBL" id="JAJNDB010000001">
    <property type="protein sequence ID" value="MCD2193161.1"/>
    <property type="molecule type" value="Genomic_DNA"/>
</dbReference>
<keyword evidence="2" id="KW-1185">Reference proteome</keyword>
<name>A0ABS8P4K0_9PSEU</name>
<organism evidence="1 2">
    <name type="scientific">Actinomycetospora endophytica</name>
    <dbReference type="NCBI Taxonomy" id="2291215"/>
    <lineage>
        <taxon>Bacteria</taxon>
        <taxon>Bacillati</taxon>
        <taxon>Actinomycetota</taxon>
        <taxon>Actinomycetes</taxon>
        <taxon>Pseudonocardiales</taxon>
        <taxon>Pseudonocardiaceae</taxon>
        <taxon>Actinomycetospora</taxon>
    </lineage>
</organism>
<evidence type="ECO:0000313" key="2">
    <source>
        <dbReference type="Proteomes" id="UP001199469"/>
    </source>
</evidence>